<keyword evidence="2" id="KW-1185">Reference proteome</keyword>
<evidence type="ECO:0000313" key="1">
    <source>
        <dbReference type="EMBL" id="MDQ0396262.1"/>
    </source>
</evidence>
<dbReference type="Proteomes" id="UP001237448">
    <property type="component" value="Unassembled WGS sequence"/>
</dbReference>
<gene>
    <name evidence="1" type="ORF">J3R73_006054</name>
</gene>
<dbReference type="EMBL" id="JAUSVK010000001">
    <property type="protein sequence ID" value="MDQ0396262.1"/>
    <property type="molecule type" value="Genomic_DNA"/>
</dbReference>
<evidence type="ECO:0000313" key="2">
    <source>
        <dbReference type="Proteomes" id="UP001237448"/>
    </source>
</evidence>
<accession>A0ABU0FNS9</accession>
<dbReference type="RefSeq" id="WP_307436266.1">
    <property type="nucleotide sequence ID" value="NZ_JAUSVK010000001.1"/>
</dbReference>
<proteinExistence type="predicted"/>
<comment type="caution">
    <text evidence="1">The sequence shown here is derived from an EMBL/GenBank/DDBJ whole genome shotgun (WGS) entry which is preliminary data.</text>
</comment>
<reference evidence="1 2" key="1">
    <citation type="submission" date="2023-07" db="EMBL/GenBank/DDBJ databases">
        <title>Genomic Encyclopedia of Type Strains, Phase IV (KMG-IV): sequencing the most valuable type-strain genomes for metagenomic binning, comparative biology and taxonomic classification.</title>
        <authorList>
            <person name="Goeker M."/>
        </authorList>
    </citation>
    <scope>NUCLEOTIDE SEQUENCE [LARGE SCALE GENOMIC DNA]</scope>
    <source>
        <strain evidence="1 2">DSM 5896</strain>
    </source>
</reference>
<organism evidence="1 2">
    <name type="scientific">Labrys monachus</name>
    <dbReference type="NCBI Taxonomy" id="217067"/>
    <lineage>
        <taxon>Bacteria</taxon>
        <taxon>Pseudomonadati</taxon>
        <taxon>Pseudomonadota</taxon>
        <taxon>Alphaproteobacteria</taxon>
        <taxon>Hyphomicrobiales</taxon>
        <taxon>Xanthobacteraceae</taxon>
        <taxon>Labrys</taxon>
    </lineage>
</organism>
<protein>
    <submittedName>
        <fullName evidence="1">Uncharacterized protein</fullName>
    </submittedName>
</protein>
<name>A0ABU0FNS9_9HYPH</name>
<sequence length="125" mass="12963">MEQIAIRSHCRLSDRRAFTPLPALGREAPDAASRFRRWRGASGKSYLVSVYPIGECPDYVDAVLIAVDAASGARVWIGEAGTGGAGLAATLSAAARAGASEVHVHLLAGDEAGRLAAILDLGGRH</sequence>